<sequence>MEMENFKATLNKINNEHNFIKCSDLEQGKPYIVKCFKKIDTMFGKRLSVVLNDDDLLTLPDRYTNEFTEEQITMYNDKNSKTKFNLIYNEKKLKNGKKMHVIKFE</sequence>
<proteinExistence type="predicted"/>
<protein>
    <submittedName>
        <fullName evidence="1">Uncharacterized protein</fullName>
    </submittedName>
</protein>
<organism evidence="1">
    <name type="scientific">Schizaphis graminum</name>
    <name type="common">Green bug aphid</name>
    <dbReference type="NCBI Taxonomy" id="13262"/>
    <lineage>
        <taxon>Eukaryota</taxon>
        <taxon>Metazoa</taxon>
        <taxon>Ecdysozoa</taxon>
        <taxon>Arthropoda</taxon>
        <taxon>Hexapoda</taxon>
        <taxon>Insecta</taxon>
        <taxon>Pterygota</taxon>
        <taxon>Neoptera</taxon>
        <taxon>Paraneoptera</taxon>
        <taxon>Hemiptera</taxon>
        <taxon>Sternorrhyncha</taxon>
        <taxon>Aphidomorpha</taxon>
        <taxon>Aphidoidea</taxon>
        <taxon>Aphididae</taxon>
        <taxon>Aphidini</taxon>
        <taxon>Schizaphis</taxon>
    </lineage>
</organism>
<name>A0A2S2NFL2_SCHGA</name>
<accession>A0A2S2NFL2</accession>
<dbReference type="EMBL" id="GGMR01002947">
    <property type="protein sequence ID" value="MBY15566.1"/>
    <property type="molecule type" value="Transcribed_RNA"/>
</dbReference>
<evidence type="ECO:0000313" key="1">
    <source>
        <dbReference type="EMBL" id="MBY15566.1"/>
    </source>
</evidence>
<dbReference type="AlphaFoldDB" id="A0A2S2NFL2"/>
<gene>
    <name evidence="1" type="ORF">g.70292</name>
</gene>
<reference evidence="1" key="1">
    <citation type="submission" date="2018-04" db="EMBL/GenBank/DDBJ databases">
        <title>Transcriptome of Schizaphis graminum biotype I.</title>
        <authorList>
            <person name="Scully E.D."/>
            <person name="Geib S.M."/>
            <person name="Palmer N.A."/>
            <person name="Koch K."/>
            <person name="Bradshaw J."/>
            <person name="Heng-Moss T."/>
            <person name="Sarath G."/>
        </authorList>
    </citation>
    <scope>NUCLEOTIDE SEQUENCE</scope>
</reference>